<proteinExistence type="inferred from homology"/>
<evidence type="ECO:0000256" key="7">
    <source>
        <dbReference type="ARBA" id="ARBA00023016"/>
    </source>
</evidence>
<dbReference type="Pfam" id="PF07927">
    <property type="entry name" value="HicA_toxin"/>
    <property type="match status" value="1"/>
</dbReference>
<organism evidence="8 9">
    <name type="scientific">Actinomadura viridis</name>
    <dbReference type="NCBI Taxonomy" id="58110"/>
    <lineage>
        <taxon>Bacteria</taxon>
        <taxon>Bacillati</taxon>
        <taxon>Actinomycetota</taxon>
        <taxon>Actinomycetes</taxon>
        <taxon>Streptosporangiales</taxon>
        <taxon>Thermomonosporaceae</taxon>
        <taxon>Actinomadura</taxon>
    </lineage>
</organism>
<evidence type="ECO:0000256" key="2">
    <source>
        <dbReference type="ARBA" id="ARBA00022649"/>
    </source>
</evidence>
<evidence type="ECO:0000256" key="4">
    <source>
        <dbReference type="ARBA" id="ARBA00022759"/>
    </source>
</evidence>
<comment type="similarity">
    <text evidence="1">Belongs to the HicA mRNA interferase family.</text>
</comment>
<dbReference type="Gene3D" id="3.30.920.30">
    <property type="entry name" value="Hypothetical protein"/>
    <property type="match status" value="1"/>
</dbReference>
<name>A0A931DI89_9ACTN</name>
<dbReference type="AlphaFoldDB" id="A0A931DI89"/>
<accession>A0A931DI89</accession>
<dbReference type="SUPFAM" id="SSF54786">
    <property type="entry name" value="YcfA/nrd intein domain"/>
    <property type="match status" value="1"/>
</dbReference>
<comment type="caution">
    <text evidence="8">The sequence shown here is derived from an EMBL/GenBank/DDBJ whole genome shotgun (WGS) entry which is preliminary data.</text>
</comment>
<dbReference type="GO" id="GO:0003729">
    <property type="term" value="F:mRNA binding"/>
    <property type="evidence" value="ECO:0007669"/>
    <property type="project" value="InterPro"/>
</dbReference>
<keyword evidence="7" id="KW-0346">Stress response</keyword>
<dbReference type="GO" id="GO:0004519">
    <property type="term" value="F:endonuclease activity"/>
    <property type="evidence" value="ECO:0007669"/>
    <property type="project" value="UniProtKB-KW"/>
</dbReference>
<dbReference type="GO" id="GO:0016787">
    <property type="term" value="F:hydrolase activity"/>
    <property type="evidence" value="ECO:0007669"/>
    <property type="project" value="UniProtKB-KW"/>
</dbReference>
<dbReference type="InterPro" id="IPR012933">
    <property type="entry name" value="HicA_mRNA_interferase"/>
</dbReference>
<evidence type="ECO:0000256" key="5">
    <source>
        <dbReference type="ARBA" id="ARBA00022801"/>
    </source>
</evidence>
<dbReference type="EMBL" id="JADOUA010000001">
    <property type="protein sequence ID" value="MBG6089827.1"/>
    <property type="molecule type" value="Genomic_DNA"/>
</dbReference>
<gene>
    <name evidence="8" type="ORF">IW256_003940</name>
</gene>
<keyword evidence="6" id="KW-0694">RNA-binding</keyword>
<keyword evidence="2" id="KW-1277">Toxin-antitoxin system</keyword>
<evidence type="ECO:0000313" key="8">
    <source>
        <dbReference type="EMBL" id="MBG6089827.1"/>
    </source>
</evidence>
<keyword evidence="5" id="KW-0378">Hydrolase</keyword>
<keyword evidence="4" id="KW-0255">Endonuclease</keyword>
<evidence type="ECO:0000256" key="6">
    <source>
        <dbReference type="ARBA" id="ARBA00022884"/>
    </source>
</evidence>
<evidence type="ECO:0000256" key="3">
    <source>
        <dbReference type="ARBA" id="ARBA00022722"/>
    </source>
</evidence>
<sequence>MPKGMKRREVIRALKENGCELDRNASRGPHEKWVCGCGKHIVIIPRHRMISPGVVGDTEKRLECLAEGWLH</sequence>
<reference evidence="8" key="1">
    <citation type="submission" date="2020-11" db="EMBL/GenBank/DDBJ databases">
        <title>Sequencing the genomes of 1000 actinobacteria strains.</title>
        <authorList>
            <person name="Klenk H.-P."/>
        </authorList>
    </citation>
    <scope>NUCLEOTIDE SEQUENCE</scope>
    <source>
        <strain evidence="8">DSM 43175</strain>
    </source>
</reference>
<evidence type="ECO:0000256" key="1">
    <source>
        <dbReference type="ARBA" id="ARBA00006620"/>
    </source>
</evidence>
<protein>
    <submittedName>
        <fullName evidence="8">RNA binding protein YcfA (HicA-like mRNA interferase family)</fullName>
    </submittedName>
</protein>
<keyword evidence="3" id="KW-0540">Nuclease</keyword>
<keyword evidence="9" id="KW-1185">Reference proteome</keyword>
<evidence type="ECO:0000313" key="9">
    <source>
        <dbReference type="Proteomes" id="UP000614047"/>
    </source>
</evidence>
<dbReference type="RefSeq" id="WP_197012373.1">
    <property type="nucleotide sequence ID" value="NZ_BAABES010000010.1"/>
</dbReference>
<dbReference type="Proteomes" id="UP000614047">
    <property type="component" value="Unassembled WGS sequence"/>
</dbReference>
<dbReference type="InterPro" id="IPR038570">
    <property type="entry name" value="HicA_sf"/>
</dbReference>